<keyword evidence="3" id="KW-0812">Transmembrane</keyword>
<protein>
    <submittedName>
        <fullName evidence="4">Uncharacterized protein</fullName>
    </submittedName>
</protein>
<dbReference type="EMBL" id="ML122324">
    <property type="protein sequence ID" value="RPD53340.1"/>
    <property type="molecule type" value="Genomic_DNA"/>
</dbReference>
<dbReference type="Proteomes" id="UP000313359">
    <property type="component" value="Unassembled WGS sequence"/>
</dbReference>
<dbReference type="OrthoDB" id="6474464at2759"/>
<feature type="compositionally biased region" description="Basic and acidic residues" evidence="2">
    <location>
        <begin position="50"/>
        <end position="65"/>
    </location>
</feature>
<feature type="compositionally biased region" description="Low complexity" evidence="2">
    <location>
        <begin position="571"/>
        <end position="591"/>
    </location>
</feature>
<proteinExistence type="predicted"/>
<feature type="compositionally biased region" description="Gly residues" evidence="2">
    <location>
        <begin position="33"/>
        <end position="42"/>
    </location>
</feature>
<gene>
    <name evidence="4" type="ORF">L227DRAFT_402383</name>
</gene>
<name>A0A5C2RQA5_9APHY</name>
<keyword evidence="3" id="KW-0472">Membrane</keyword>
<keyword evidence="5" id="KW-1185">Reference proteome</keyword>
<accession>A0A5C2RQA5</accession>
<feature type="region of interest" description="Disordered" evidence="2">
    <location>
        <begin position="1"/>
        <end position="139"/>
    </location>
</feature>
<dbReference type="AlphaFoldDB" id="A0A5C2RQA5"/>
<organism evidence="4 5">
    <name type="scientific">Lentinus tigrinus ALCF2SS1-6</name>
    <dbReference type="NCBI Taxonomy" id="1328759"/>
    <lineage>
        <taxon>Eukaryota</taxon>
        <taxon>Fungi</taxon>
        <taxon>Dikarya</taxon>
        <taxon>Basidiomycota</taxon>
        <taxon>Agaricomycotina</taxon>
        <taxon>Agaricomycetes</taxon>
        <taxon>Polyporales</taxon>
        <taxon>Polyporaceae</taxon>
        <taxon>Lentinus</taxon>
    </lineage>
</organism>
<feature type="transmembrane region" description="Helical" evidence="3">
    <location>
        <begin position="686"/>
        <end position="709"/>
    </location>
</feature>
<feature type="region of interest" description="Disordered" evidence="2">
    <location>
        <begin position="313"/>
        <end position="390"/>
    </location>
</feature>
<feature type="region of interest" description="Disordered" evidence="2">
    <location>
        <begin position="545"/>
        <end position="609"/>
    </location>
</feature>
<keyword evidence="1" id="KW-0175">Coiled coil</keyword>
<evidence type="ECO:0000313" key="5">
    <source>
        <dbReference type="Proteomes" id="UP000313359"/>
    </source>
</evidence>
<evidence type="ECO:0000256" key="3">
    <source>
        <dbReference type="SAM" id="Phobius"/>
    </source>
</evidence>
<dbReference type="STRING" id="1328759.A0A5C2RQA5"/>
<sequence length="717" mass="75590">MGDSSPFNFNSIISSFTSMPPKSNRNNSSGGRATPGGGGGGNNARTGNSKQDDRNNKEKEKDAKKNQQSGNGALGTPLPSPPLSPTRSRISSGQLPPPGTGTGSDEASGEKKPASDTQNAAAASAVGATGAASTTATAPLTGDRNQAAAAISELLNGMRSTIGLMAQTFDNLQGTADHVAALGPAVDAHFQVQAVKAEVAHRMQAQETRMQEEKERLQEQLKAHIRETLRPLADKIVADVVKREVSERVKKQLSEKIPASLGDEIRERKLQVLQAKQRLHNSEARRHNALIRASGLDEPLQALLRPLDIPASTSGATSLPTPPATAPSTMSAASLRAQVGAAGRDSTRLSVNTNTTSARPTNSPRSAVATTTPGGTRVAPSQLVPPTPSPLFPPNLSTLVSLGPEEVKALVREYGLVSKDGGADDDDDNVPLAATRGGARGGKARPISHMTNVSDAGQSWVEAGLDGTREDDLNKFMRYIGVSRVSSRIFAGLVPVARAAGSSPSYELARPAISFLASPPWSSFSSPARTLADFLSSALAMHSNSDTLTRHGSSTKPSTSIQTCGSPWAPPSSSLPSSSPTRSRSPPTSESDFARPAFSHPSLSPTRSHCVSLGPRTSCTGRIPSASLVAHHYPRRRHVRELQHGDPDQPRRADALSARRAARGCLRSMTCMRIVCMSGLVSLTLYNIRLCSCFLVVLCFGFLLSGYVCSCHPCMYF</sequence>
<feature type="compositionally biased region" description="Low complexity" evidence="2">
    <location>
        <begin position="1"/>
        <end position="18"/>
    </location>
</feature>
<reference evidence="4" key="1">
    <citation type="journal article" date="2018" name="Genome Biol. Evol.">
        <title>Genomics and development of Lentinus tigrinus, a white-rot wood-decaying mushroom with dimorphic fruiting bodies.</title>
        <authorList>
            <person name="Wu B."/>
            <person name="Xu Z."/>
            <person name="Knudson A."/>
            <person name="Carlson A."/>
            <person name="Chen N."/>
            <person name="Kovaka S."/>
            <person name="LaButti K."/>
            <person name="Lipzen A."/>
            <person name="Pennachio C."/>
            <person name="Riley R."/>
            <person name="Schakwitz W."/>
            <person name="Umezawa K."/>
            <person name="Ohm R.A."/>
            <person name="Grigoriev I.V."/>
            <person name="Nagy L.G."/>
            <person name="Gibbons J."/>
            <person name="Hibbett D."/>
        </authorList>
    </citation>
    <scope>NUCLEOTIDE SEQUENCE [LARGE SCALE GENOMIC DNA]</scope>
    <source>
        <strain evidence="4">ALCF2SS1-6</strain>
    </source>
</reference>
<feature type="compositionally biased region" description="Polar residues" evidence="2">
    <location>
        <begin position="545"/>
        <end position="565"/>
    </location>
</feature>
<feature type="compositionally biased region" description="Polar residues" evidence="2">
    <location>
        <begin position="348"/>
        <end position="374"/>
    </location>
</feature>
<keyword evidence="3" id="KW-1133">Transmembrane helix</keyword>
<feature type="coiled-coil region" evidence="1">
    <location>
        <begin position="196"/>
        <end position="227"/>
    </location>
</feature>
<evidence type="ECO:0000313" key="4">
    <source>
        <dbReference type="EMBL" id="RPD53340.1"/>
    </source>
</evidence>
<evidence type="ECO:0000256" key="2">
    <source>
        <dbReference type="SAM" id="MobiDB-lite"/>
    </source>
</evidence>
<feature type="compositionally biased region" description="Low complexity" evidence="2">
    <location>
        <begin position="120"/>
        <end position="138"/>
    </location>
</feature>
<evidence type="ECO:0000256" key="1">
    <source>
        <dbReference type="SAM" id="Coils"/>
    </source>
</evidence>